<organism evidence="2 3">
    <name type="scientific">Planoprotostelium fungivorum</name>
    <dbReference type="NCBI Taxonomy" id="1890364"/>
    <lineage>
        <taxon>Eukaryota</taxon>
        <taxon>Amoebozoa</taxon>
        <taxon>Evosea</taxon>
        <taxon>Variosea</taxon>
        <taxon>Cavosteliida</taxon>
        <taxon>Cavosteliaceae</taxon>
        <taxon>Planoprotostelium</taxon>
    </lineage>
</organism>
<dbReference type="EMBL" id="MDYQ01000043">
    <property type="protein sequence ID" value="PRP85571.1"/>
    <property type="molecule type" value="Genomic_DNA"/>
</dbReference>
<sequence>MDALADSKKYNKWTFQLQNRKHDHQKRREQNKQIFGKRYKEIEKGNKEADRLARHVLRRYRSHLLRASSLAILADGRSPTLTFLVSRKNMSKSLNVRLSCVVLTFQSSQRRNFSLKAGTVSSMTSQEYLSEVPTGLQSSKLSVGQQWPRPAETDLSWRLFRHSLYLDVKTQSRQGGDSSRPFSHNIVRRDRDKTNKSGLGLSDNAIKSGC</sequence>
<protein>
    <submittedName>
        <fullName evidence="2">Uncharacterized protein</fullName>
    </submittedName>
</protein>
<name>A0A2P6NNN9_9EUKA</name>
<proteinExistence type="predicted"/>
<keyword evidence="3" id="KW-1185">Reference proteome</keyword>
<gene>
    <name evidence="2" type="ORF">PROFUN_06803</name>
</gene>
<evidence type="ECO:0000313" key="3">
    <source>
        <dbReference type="Proteomes" id="UP000241769"/>
    </source>
</evidence>
<dbReference type="AlphaFoldDB" id="A0A2P6NNN9"/>
<accession>A0A2P6NNN9</accession>
<feature type="compositionally biased region" description="Polar residues" evidence="1">
    <location>
        <begin position="171"/>
        <end position="182"/>
    </location>
</feature>
<dbReference type="InParanoid" id="A0A2P6NNN9"/>
<reference evidence="2 3" key="1">
    <citation type="journal article" date="2018" name="Genome Biol. Evol.">
        <title>Multiple Roots of Fruiting Body Formation in Amoebozoa.</title>
        <authorList>
            <person name="Hillmann F."/>
            <person name="Forbes G."/>
            <person name="Novohradska S."/>
            <person name="Ferling I."/>
            <person name="Riege K."/>
            <person name="Groth M."/>
            <person name="Westermann M."/>
            <person name="Marz M."/>
            <person name="Spaller T."/>
            <person name="Winckler T."/>
            <person name="Schaap P."/>
            <person name="Glockner G."/>
        </authorList>
    </citation>
    <scope>NUCLEOTIDE SEQUENCE [LARGE SCALE GENOMIC DNA]</scope>
    <source>
        <strain evidence="2 3">Jena</strain>
    </source>
</reference>
<evidence type="ECO:0000313" key="2">
    <source>
        <dbReference type="EMBL" id="PRP85571.1"/>
    </source>
</evidence>
<evidence type="ECO:0000256" key="1">
    <source>
        <dbReference type="SAM" id="MobiDB-lite"/>
    </source>
</evidence>
<comment type="caution">
    <text evidence="2">The sequence shown here is derived from an EMBL/GenBank/DDBJ whole genome shotgun (WGS) entry which is preliminary data.</text>
</comment>
<feature type="region of interest" description="Disordered" evidence="1">
    <location>
        <begin position="171"/>
        <end position="210"/>
    </location>
</feature>
<dbReference type="Proteomes" id="UP000241769">
    <property type="component" value="Unassembled WGS sequence"/>
</dbReference>